<dbReference type="GO" id="GO:0008932">
    <property type="term" value="F:lytic endotransglycosylase activity"/>
    <property type="evidence" value="ECO:0007669"/>
    <property type="project" value="UniProtKB-UniRule"/>
</dbReference>
<dbReference type="PATRIC" id="fig|582515.4.peg.1253"/>
<comment type="catalytic activity">
    <reaction evidence="7">
        <text>a peptidoglycan chain = a peptidoglycan chain with N-acetyl-1,6-anhydromuramyl-[peptide] at the reducing end + a peptidoglycan chain with N-acetylglucosamine at the non-reducing end.</text>
        <dbReference type="EC" id="4.2.2.29"/>
    </reaction>
</comment>
<dbReference type="FunCoup" id="U5DR71">
    <property type="interactions" value="265"/>
</dbReference>
<feature type="transmembrane region" description="Helical" evidence="7">
    <location>
        <begin position="21"/>
        <end position="43"/>
    </location>
</feature>
<dbReference type="NCBIfam" id="TIGR00247">
    <property type="entry name" value="endolytic transglycosylase MltG"/>
    <property type="match status" value="1"/>
</dbReference>
<dbReference type="InParanoid" id="U5DR71"/>
<keyword evidence="4 7" id="KW-0472">Membrane</keyword>
<accession>U5DR71</accession>
<dbReference type="PANTHER" id="PTHR30518">
    <property type="entry name" value="ENDOLYTIC MUREIN TRANSGLYCOSYLASE"/>
    <property type="match status" value="1"/>
</dbReference>
<proteinExistence type="inferred from homology"/>
<organism evidence="8 9">
    <name type="scientific">Rubidibacter lacunae KORDI 51-2</name>
    <dbReference type="NCBI Taxonomy" id="582515"/>
    <lineage>
        <taxon>Bacteria</taxon>
        <taxon>Bacillati</taxon>
        <taxon>Cyanobacteriota</taxon>
        <taxon>Cyanophyceae</taxon>
        <taxon>Oscillatoriophycideae</taxon>
        <taxon>Chroococcales</taxon>
        <taxon>Aphanothecaceae</taxon>
        <taxon>Rubidibacter</taxon>
    </lineage>
</organism>
<dbReference type="eggNOG" id="COG1559">
    <property type="taxonomic scope" value="Bacteria"/>
</dbReference>
<sequence>MTEQQQAAIAGDRKWGYVVAIARGLMLMLAVAATGAVLGWRWWLAAVRPIATDAPEVVYAEIPSGTAAQAIGEQLATRGLIRSPLAWRLWTLRATRWDKRSGGFQAGTYALTREQSLDTIADRIWRGDVAAVRFAVPEGRSRRQMAAELAALGFFNAEEFLAATERIPYDQFPWLPPELPHLEGFLFPDTYTLARDLVTPEAAIALMLMRFEDVALPLYERSDTDASLLGWVTLASIVEKEAVVAEERTLIAGVFANRLARGMRLEADPTVEYGLQIRQTVDRPLTLAQVRTPTPYNTYLMPGLPPTPIAAPGVASLAATLSPAETEYLFFVARYDGTHVFSRTLQEHLAAQRRIQQPQSRGQRQSRAQVASVIGRMLRGGMK</sequence>
<dbReference type="AlphaFoldDB" id="U5DR71"/>
<comment type="similarity">
    <text evidence="7">Belongs to the transglycosylase MltG family.</text>
</comment>
<keyword evidence="1 7" id="KW-1003">Cell membrane</keyword>
<comment type="caution">
    <text evidence="8">The sequence shown here is derived from an EMBL/GenBank/DDBJ whole genome shotgun (WGS) entry which is preliminary data.</text>
</comment>
<evidence type="ECO:0000256" key="2">
    <source>
        <dbReference type="ARBA" id="ARBA00022692"/>
    </source>
</evidence>
<comment type="subcellular location">
    <subcellularLocation>
        <location evidence="7">Cell membrane</location>
        <topology evidence="7">Single-pass membrane protein</topology>
    </subcellularLocation>
</comment>
<dbReference type="Proteomes" id="UP000016960">
    <property type="component" value="Unassembled WGS sequence"/>
</dbReference>
<dbReference type="Pfam" id="PF02618">
    <property type="entry name" value="YceG"/>
    <property type="match status" value="1"/>
</dbReference>
<keyword evidence="5 7" id="KW-0456">Lyase</keyword>
<dbReference type="GO" id="GO:0071555">
    <property type="term" value="P:cell wall organization"/>
    <property type="evidence" value="ECO:0007669"/>
    <property type="project" value="UniProtKB-KW"/>
</dbReference>
<evidence type="ECO:0000256" key="3">
    <source>
        <dbReference type="ARBA" id="ARBA00022989"/>
    </source>
</evidence>
<keyword evidence="3 7" id="KW-1133">Transmembrane helix</keyword>
<dbReference type="Gene3D" id="3.30.160.60">
    <property type="entry name" value="Classic Zinc Finger"/>
    <property type="match status" value="1"/>
</dbReference>
<reference evidence="8 9" key="1">
    <citation type="submission" date="2013-05" db="EMBL/GenBank/DDBJ databases">
        <title>Draft genome sequence of Rubidibacter lacunae KORDI 51-2.</title>
        <authorList>
            <person name="Choi D.H."/>
            <person name="Noh J.H."/>
            <person name="Kwon K.-K."/>
            <person name="Lee J.-H."/>
            <person name="Ryu J.-Y."/>
        </authorList>
    </citation>
    <scope>NUCLEOTIDE SEQUENCE [LARGE SCALE GENOMIC DNA]</scope>
    <source>
        <strain evidence="8 9">KORDI 51-2</strain>
    </source>
</reference>
<dbReference type="EC" id="4.2.2.29" evidence="7"/>
<keyword evidence="2 7" id="KW-0812">Transmembrane</keyword>
<evidence type="ECO:0000313" key="9">
    <source>
        <dbReference type="Proteomes" id="UP000016960"/>
    </source>
</evidence>
<dbReference type="GO" id="GO:0005886">
    <property type="term" value="C:plasma membrane"/>
    <property type="evidence" value="ECO:0007669"/>
    <property type="project" value="UniProtKB-SubCell"/>
</dbReference>
<evidence type="ECO:0000256" key="5">
    <source>
        <dbReference type="ARBA" id="ARBA00023239"/>
    </source>
</evidence>
<dbReference type="InterPro" id="IPR003770">
    <property type="entry name" value="MLTG-like"/>
</dbReference>
<evidence type="ECO:0000313" key="8">
    <source>
        <dbReference type="EMBL" id="ERN42190.1"/>
    </source>
</evidence>
<dbReference type="EMBL" id="ASSJ01000030">
    <property type="protein sequence ID" value="ERN42190.1"/>
    <property type="molecule type" value="Genomic_DNA"/>
</dbReference>
<keyword evidence="6 7" id="KW-0961">Cell wall biogenesis/degradation</keyword>
<keyword evidence="9" id="KW-1185">Reference proteome</keyword>
<gene>
    <name evidence="7" type="primary">mltG</name>
    <name evidence="8" type="ORF">KR51_00011190</name>
</gene>
<feature type="site" description="Important for catalytic activity" evidence="7">
    <location>
        <position position="241"/>
    </location>
</feature>
<dbReference type="Gene3D" id="3.30.1490.480">
    <property type="entry name" value="Endolytic murein transglycosylase"/>
    <property type="match status" value="1"/>
</dbReference>
<evidence type="ECO:0000256" key="1">
    <source>
        <dbReference type="ARBA" id="ARBA00022475"/>
    </source>
</evidence>
<evidence type="ECO:0000256" key="6">
    <source>
        <dbReference type="ARBA" id="ARBA00023316"/>
    </source>
</evidence>
<name>U5DR71_9CHRO</name>
<evidence type="ECO:0000256" key="4">
    <source>
        <dbReference type="ARBA" id="ARBA00023136"/>
    </source>
</evidence>
<protein>
    <recommendedName>
        <fullName evidence="7">Endolytic murein transglycosylase</fullName>
        <ecNumber evidence="7">4.2.2.29</ecNumber>
    </recommendedName>
    <alternativeName>
        <fullName evidence="7">Peptidoglycan lytic transglycosylase</fullName>
    </alternativeName>
    <alternativeName>
        <fullName evidence="7">Peptidoglycan polymerization terminase</fullName>
    </alternativeName>
</protein>
<dbReference type="STRING" id="582515.KR51_00011190"/>
<dbReference type="RefSeq" id="WP_022605503.1">
    <property type="nucleotide sequence ID" value="NZ_ASSJ01000030.1"/>
</dbReference>
<dbReference type="CDD" id="cd08010">
    <property type="entry name" value="MltG_like"/>
    <property type="match status" value="1"/>
</dbReference>
<dbReference type="PANTHER" id="PTHR30518:SF2">
    <property type="entry name" value="ENDOLYTIC MUREIN TRANSGLYCOSYLASE"/>
    <property type="match status" value="1"/>
</dbReference>
<dbReference type="GO" id="GO:0009252">
    <property type="term" value="P:peptidoglycan biosynthetic process"/>
    <property type="evidence" value="ECO:0007669"/>
    <property type="project" value="UniProtKB-UniRule"/>
</dbReference>
<evidence type="ECO:0000256" key="7">
    <source>
        <dbReference type="HAMAP-Rule" id="MF_02065"/>
    </source>
</evidence>
<comment type="function">
    <text evidence="7">Functions as a peptidoglycan terminase that cleaves nascent peptidoglycan strands endolytically to terminate their elongation.</text>
</comment>
<dbReference type="HAMAP" id="MF_02065">
    <property type="entry name" value="MltG"/>
    <property type="match status" value="1"/>
</dbReference>